<dbReference type="OrthoDB" id="5918127at2759"/>
<accession>A0A3P7KGA2</accession>
<dbReference type="PANTHER" id="PTHR40288">
    <property type="entry name" value="PROTEIN CBG16535-RELATED"/>
    <property type="match status" value="1"/>
</dbReference>
<gene>
    <name evidence="2" type="ORF">SVUK_LOCUS1800</name>
</gene>
<evidence type="ECO:0000313" key="2">
    <source>
        <dbReference type="EMBL" id="VDM66802.1"/>
    </source>
</evidence>
<dbReference type="PANTHER" id="PTHR40288:SF2">
    <property type="entry name" value="G PROTEIN-COUPLED RECEPTOR-RELATED"/>
    <property type="match status" value="1"/>
</dbReference>
<keyword evidence="1" id="KW-1133">Transmembrane helix</keyword>
<sequence>MCRGVRVQDEWTYFCGIWVKNRSIVIILAVAQFIVATVSLAQHIFLCSFNESSPNAGNFLSADVIIFDFGLFHELIQVGASRICSKSMHQPTNQLTEVISHLKLGSPSGCYRHNNDFYTMAERLGNGNVCTAKPLKNEGSQ</sequence>
<organism evidence="2 3">
    <name type="scientific">Strongylus vulgaris</name>
    <name type="common">Blood worm</name>
    <dbReference type="NCBI Taxonomy" id="40348"/>
    <lineage>
        <taxon>Eukaryota</taxon>
        <taxon>Metazoa</taxon>
        <taxon>Ecdysozoa</taxon>
        <taxon>Nematoda</taxon>
        <taxon>Chromadorea</taxon>
        <taxon>Rhabditida</taxon>
        <taxon>Rhabditina</taxon>
        <taxon>Rhabditomorpha</taxon>
        <taxon>Strongyloidea</taxon>
        <taxon>Strongylidae</taxon>
        <taxon>Strongylus</taxon>
    </lineage>
</organism>
<keyword evidence="3" id="KW-1185">Reference proteome</keyword>
<keyword evidence="1" id="KW-0472">Membrane</keyword>
<reference evidence="2 3" key="1">
    <citation type="submission" date="2018-11" db="EMBL/GenBank/DDBJ databases">
        <authorList>
            <consortium name="Pathogen Informatics"/>
        </authorList>
    </citation>
    <scope>NUCLEOTIDE SEQUENCE [LARGE SCALE GENOMIC DNA]</scope>
</reference>
<proteinExistence type="predicted"/>
<evidence type="ECO:0000256" key="1">
    <source>
        <dbReference type="SAM" id="Phobius"/>
    </source>
</evidence>
<dbReference type="AlphaFoldDB" id="A0A3P7KGA2"/>
<keyword evidence="1" id="KW-0812">Transmembrane</keyword>
<protein>
    <submittedName>
        <fullName evidence="2">Uncharacterized protein</fullName>
    </submittedName>
</protein>
<dbReference type="EMBL" id="UYYB01003762">
    <property type="protein sequence ID" value="VDM66802.1"/>
    <property type="molecule type" value="Genomic_DNA"/>
</dbReference>
<name>A0A3P7KGA2_STRVU</name>
<dbReference type="Proteomes" id="UP000270094">
    <property type="component" value="Unassembled WGS sequence"/>
</dbReference>
<feature type="transmembrane region" description="Helical" evidence="1">
    <location>
        <begin position="24"/>
        <end position="45"/>
    </location>
</feature>
<evidence type="ECO:0000313" key="3">
    <source>
        <dbReference type="Proteomes" id="UP000270094"/>
    </source>
</evidence>